<keyword evidence="2" id="KW-1185">Reference proteome</keyword>
<name>A0A4Y9T4G8_9BURK</name>
<dbReference type="RefSeq" id="WP_135188036.1">
    <property type="nucleotide sequence ID" value="NZ_SPUM01000009.1"/>
</dbReference>
<dbReference type="Proteomes" id="UP000297258">
    <property type="component" value="Unassembled WGS sequence"/>
</dbReference>
<dbReference type="EMBL" id="SPUM01000009">
    <property type="protein sequence ID" value="TFW35551.1"/>
    <property type="molecule type" value="Genomic_DNA"/>
</dbReference>
<sequence>MNELIDRVVASLAAMPVRPALFRHFGGDRNGVVTGAAVVRRRRHAVRALGAIQLNTACGRFGLPLSADVPARARGAIAARDPLVTTVDAGAVLANIGSRERIGVDARG</sequence>
<reference evidence="1 2" key="1">
    <citation type="submission" date="2019-03" db="EMBL/GenBank/DDBJ databases">
        <title>Draft genome of Massilia hortus sp. nov., a novel bacterial species of the Oxalobacteraceae family.</title>
        <authorList>
            <person name="Peta V."/>
            <person name="Raths R."/>
            <person name="Bucking H."/>
        </authorList>
    </citation>
    <scope>NUCLEOTIDE SEQUENCE [LARGE SCALE GENOMIC DNA]</scope>
    <source>
        <strain evidence="1 2">ONC3</strain>
    </source>
</reference>
<proteinExistence type="predicted"/>
<evidence type="ECO:0000313" key="2">
    <source>
        <dbReference type="Proteomes" id="UP000297258"/>
    </source>
</evidence>
<protein>
    <submittedName>
        <fullName evidence="1">Uncharacterized protein</fullName>
    </submittedName>
</protein>
<dbReference type="AlphaFoldDB" id="A0A4Y9T4G8"/>
<gene>
    <name evidence="1" type="ORF">E4O92_01795</name>
</gene>
<organism evidence="1 2">
    <name type="scientific">Massilia horti</name>
    <dbReference type="NCBI Taxonomy" id="2562153"/>
    <lineage>
        <taxon>Bacteria</taxon>
        <taxon>Pseudomonadati</taxon>
        <taxon>Pseudomonadota</taxon>
        <taxon>Betaproteobacteria</taxon>
        <taxon>Burkholderiales</taxon>
        <taxon>Oxalobacteraceae</taxon>
        <taxon>Telluria group</taxon>
        <taxon>Massilia</taxon>
    </lineage>
</organism>
<evidence type="ECO:0000313" key="1">
    <source>
        <dbReference type="EMBL" id="TFW35551.1"/>
    </source>
</evidence>
<accession>A0A4Y9T4G8</accession>
<comment type="caution">
    <text evidence="1">The sequence shown here is derived from an EMBL/GenBank/DDBJ whole genome shotgun (WGS) entry which is preliminary data.</text>
</comment>